<dbReference type="UniPathway" id="UPA00629">
    <property type="reaction ID" value="UER00682"/>
</dbReference>
<dbReference type="AlphaFoldDB" id="A0A2S3Z5T8"/>
<evidence type="ECO:0000256" key="1">
    <source>
        <dbReference type="ARBA" id="ARBA00000056"/>
    </source>
</evidence>
<gene>
    <name evidence="7" type="primary">nanE</name>
    <name evidence="8" type="ORF">C3B59_16870</name>
</gene>
<proteinExistence type="inferred from homology"/>
<comment type="catalytic activity">
    <reaction evidence="1 7">
        <text>an N-acyl-D-glucosamine 6-phosphate = an N-acyl-D-mannosamine 6-phosphate</text>
        <dbReference type="Rhea" id="RHEA:23932"/>
        <dbReference type="ChEBI" id="CHEBI:57599"/>
        <dbReference type="ChEBI" id="CHEBI:57666"/>
        <dbReference type="EC" id="5.1.3.9"/>
    </reaction>
</comment>
<comment type="function">
    <text evidence="2 7">Converts N-acetylmannosamine-6-phosphate (ManNAc-6-P) to N-acetylglucosamine-6-phosphate (GlcNAc-6-P).</text>
</comment>
<dbReference type="NCBIfam" id="NF002231">
    <property type="entry name" value="PRK01130.1"/>
    <property type="match status" value="1"/>
</dbReference>
<protein>
    <recommendedName>
        <fullName evidence="7">Putative N-acetylmannosamine-6-phosphate 2-epimerase</fullName>
        <ecNumber evidence="7">5.1.3.9</ecNumber>
    </recommendedName>
    <alternativeName>
        <fullName evidence="7">ManNAc-6-P epimerase</fullName>
    </alternativeName>
</protein>
<evidence type="ECO:0000256" key="4">
    <source>
        <dbReference type="ARBA" id="ARBA00007439"/>
    </source>
</evidence>
<evidence type="ECO:0000256" key="2">
    <source>
        <dbReference type="ARBA" id="ARBA00002147"/>
    </source>
</evidence>
<evidence type="ECO:0000256" key="5">
    <source>
        <dbReference type="ARBA" id="ARBA00023235"/>
    </source>
</evidence>
<evidence type="ECO:0000313" key="9">
    <source>
        <dbReference type="Proteomes" id="UP000237104"/>
    </source>
</evidence>
<dbReference type="CDD" id="cd04729">
    <property type="entry name" value="NanE"/>
    <property type="match status" value="1"/>
</dbReference>
<comment type="pathway">
    <text evidence="3 7">Amino-sugar metabolism; N-acetylneuraminate degradation; D-fructose 6-phosphate from N-acetylneuraminate: step 3/5.</text>
</comment>
<dbReference type="SUPFAM" id="SSF51366">
    <property type="entry name" value="Ribulose-phoshate binding barrel"/>
    <property type="match status" value="1"/>
</dbReference>
<keyword evidence="6 7" id="KW-0119">Carbohydrate metabolism</keyword>
<dbReference type="FunFam" id="3.20.20.70:FF:000035">
    <property type="entry name" value="Putative N-acetylmannosamine-6-phosphate 2-epimerase"/>
    <property type="match status" value="1"/>
</dbReference>
<reference evidence="8 9" key="1">
    <citation type="submission" date="2018-01" db="EMBL/GenBank/DDBJ databases">
        <title>Cryobacterium sp. nov., from glaciers in China.</title>
        <authorList>
            <person name="Liu Q."/>
            <person name="Xin Y.-H."/>
        </authorList>
    </citation>
    <scope>NUCLEOTIDE SEQUENCE [LARGE SCALE GENOMIC DNA]</scope>
    <source>
        <strain evidence="8 9">TMB1-8</strain>
    </source>
</reference>
<dbReference type="PANTHER" id="PTHR36204">
    <property type="entry name" value="N-ACETYLMANNOSAMINE-6-PHOSPHATE 2-EPIMERASE-RELATED"/>
    <property type="match status" value="1"/>
</dbReference>
<comment type="similarity">
    <text evidence="4 7">Belongs to the NanE family.</text>
</comment>
<name>A0A2S3Z5T8_9MICO</name>
<accession>A0A2S3Z5T8</accession>
<organism evidence="8 9">
    <name type="scientific">Cryobacterium zongtaii</name>
    <dbReference type="NCBI Taxonomy" id="1259217"/>
    <lineage>
        <taxon>Bacteria</taxon>
        <taxon>Bacillati</taxon>
        <taxon>Actinomycetota</taxon>
        <taxon>Actinomycetes</taxon>
        <taxon>Micrococcales</taxon>
        <taxon>Microbacteriaceae</taxon>
        <taxon>Cryobacterium</taxon>
    </lineage>
</organism>
<dbReference type="InterPro" id="IPR007260">
    <property type="entry name" value="NanE"/>
</dbReference>
<dbReference type="EMBL" id="PPXF01000065">
    <property type="protein sequence ID" value="POH59575.1"/>
    <property type="molecule type" value="Genomic_DNA"/>
</dbReference>
<comment type="caution">
    <text evidence="8">The sequence shown here is derived from an EMBL/GenBank/DDBJ whole genome shotgun (WGS) entry which is preliminary data.</text>
</comment>
<dbReference type="Pfam" id="PF04131">
    <property type="entry name" value="NanE"/>
    <property type="match status" value="1"/>
</dbReference>
<evidence type="ECO:0000313" key="8">
    <source>
        <dbReference type="EMBL" id="POH59575.1"/>
    </source>
</evidence>
<evidence type="ECO:0000256" key="7">
    <source>
        <dbReference type="HAMAP-Rule" id="MF_01235"/>
    </source>
</evidence>
<sequence length="230" mass="23803">MTSPLLLNRLRGGLIVSCQALPGEPLFVADGGVMPLLATAAAQAGAVAIRSNSTRDVREIKAAVELPVIGLIKKQYPPFEPYITATMAEVDALVAAGADIVAVDLTHRERVDGLSPAAFVEQIRSAHPGLAVMADIATLEEGLAAAEAGVDFVGTTLSGYTPQSLAAPAPNFGLVEQLVAQTAVPIIAEGRIRTPDQARQMIDLGAFCVVVGGAITRPLEIATEFVEALA</sequence>
<dbReference type="GO" id="GO:0006053">
    <property type="term" value="P:N-acetylmannosamine catabolic process"/>
    <property type="evidence" value="ECO:0007669"/>
    <property type="project" value="TreeGrafter"/>
</dbReference>
<dbReference type="RefSeq" id="WP_103432362.1">
    <property type="nucleotide sequence ID" value="NZ_PPXF01000065.1"/>
</dbReference>
<dbReference type="InterPro" id="IPR013785">
    <property type="entry name" value="Aldolase_TIM"/>
</dbReference>
<dbReference type="GO" id="GO:0005975">
    <property type="term" value="P:carbohydrate metabolic process"/>
    <property type="evidence" value="ECO:0007669"/>
    <property type="project" value="UniProtKB-UniRule"/>
</dbReference>
<keyword evidence="5 7" id="KW-0413">Isomerase</keyword>
<dbReference type="OrthoDB" id="9781704at2"/>
<dbReference type="GO" id="GO:0047465">
    <property type="term" value="F:N-acylglucosamine-6-phosphate 2-epimerase activity"/>
    <property type="evidence" value="ECO:0007669"/>
    <property type="project" value="UniProtKB-EC"/>
</dbReference>
<dbReference type="GO" id="GO:0005829">
    <property type="term" value="C:cytosol"/>
    <property type="evidence" value="ECO:0007669"/>
    <property type="project" value="TreeGrafter"/>
</dbReference>
<dbReference type="GO" id="GO:0019262">
    <property type="term" value="P:N-acetylneuraminate catabolic process"/>
    <property type="evidence" value="ECO:0007669"/>
    <property type="project" value="UniProtKB-UniRule"/>
</dbReference>
<dbReference type="EC" id="5.1.3.9" evidence="7"/>
<dbReference type="HAMAP" id="MF_01235">
    <property type="entry name" value="ManNAc6P_epimer"/>
    <property type="match status" value="1"/>
</dbReference>
<dbReference type="Proteomes" id="UP000237104">
    <property type="component" value="Unassembled WGS sequence"/>
</dbReference>
<dbReference type="Gene3D" id="3.20.20.70">
    <property type="entry name" value="Aldolase class I"/>
    <property type="match status" value="1"/>
</dbReference>
<evidence type="ECO:0000256" key="3">
    <source>
        <dbReference type="ARBA" id="ARBA00005081"/>
    </source>
</evidence>
<evidence type="ECO:0000256" key="6">
    <source>
        <dbReference type="ARBA" id="ARBA00023277"/>
    </source>
</evidence>
<dbReference type="PANTHER" id="PTHR36204:SF1">
    <property type="entry name" value="N-ACETYLMANNOSAMINE-6-PHOSPHATE 2-EPIMERASE-RELATED"/>
    <property type="match status" value="1"/>
</dbReference>
<dbReference type="InterPro" id="IPR011060">
    <property type="entry name" value="RibuloseP-bd_barrel"/>
</dbReference>